<organism evidence="4 5">
    <name type="scientific">Leptotrombidium deliense</name>
    <dbReference type="NCBI Taxonomy" id="299467"/>
    <lineage>
        <taxon>Eukaryota</taxon>
        <taxon>Metazoa</taxon>
        <taxon>Ecdysozoa</taxon>
        <taxon>Arthropoda</taxon>
        <taxon>Chelicerata</taxon>
        <taxon>Arachnida</taxon>
        <taxon>Acari</taxon>
        <taxon>Acariformes</taxon>
        <taxon>Trombidiformes</taxon>
        <taxon>Prostigmata</taxon>
        <taxon>Anystina</taxon>
        <taxon>Parasitengona</taxon>
        <taxon>Trombiculoidea</taxon>
        <taxon>Trombiculidae</taxon>
        <taxon>Leptotrombidium</taxon>
    </lineage>
</organism>
<feature type="domain" description="SAM" evidence="3">
    <location>
        <begin position="86"/>
        <end position="137"/>
    </location>
</feature>
<comment type="caution">
    <text evidence="4">The sequence shown here is derived from an EMBL/GenBank/DDBJ whole genome shotgun (WGS) entry which is preliminary data.</text>
</comment>
<gene>
    <name evidence="4" type="ORF">B4U80_03409</name>
</gene>
<dbReference type="Gene3D" id="1.10.150.50">
    <property type="entry name" value="Transcription Factor, Ets-1"/>
    <property type="match status" value="2"/>
</dbReference>
<keyword evidence="1" id="KW-0677">Repeat</keyword>
<dbReference type="Pfam" id="PF00536">
    <property type="entry name" value="SAM_1"/>
    <property type="match status" value="2"/>
</dbReference>
<proteinExistence type="predicted"/>
<dbReference type="InterPro" id="IPR033635">
    <property type="entry name" value="ANKS1/Caskin"/>
</dbReference>
<feature type="non-terminal residue" evidence="4">
    <location>
        <position position="1"/>
    </location>
</feature>
<evidence type="ECO:0000259" key="3">
    <source>
        <dbReference type="PROSITE" id="PS50105"/>
    </source>
</evidence>
<evidence type="ECO:0000256" key="1">
    <source>
        <dbReference type="ARBA" id="ARBA00022737"/>
    </source>
</evidence>
<keyword evidence="2" id="KW-0040">ANK repeat</keyword>
<reference evidence="4 5" key="1">
    <citation type="journal article" date="2018" name="Gigascience">
        <title>Genomes of trombidid mites reveal novel predicted allergens and laterally-transferred genes associated with secondary metabolism.</title>
        <authorList>
            <person name="Dong X."/>
            <person name="Chaisiri K."/>
            <person name="Xia D."/>
            <person name="Armstrong S.D."/>
            <person name="Fang Y."/>
            <person name="Donnelly M.J."/>
            <person name="Kadowaki T."/>
            <person name="McGarry J.W."/>
            <person name="Darby A.C."/>
            <person name="Makepeace B.L."/>
        </authorList>
    </citation>
    <scope>NUCLEOTIDE SEQUENCE [LARGE SCALE GENOMIC DNA]</scope>
    <source>
        <strain evidence="4">UoL-UT</strain>
    </source>
</reference>
<feature type="domain" description="SAM" evidence="3">
    <location>
        <begin position="16"/>
        <end position="79"/>
    </location>
</feature>
<dbReference type="EMBL" id="NCKV01000027">
    <property type="protein sequence ID" value="RWS31915.1"/>
    <property type="molecule type" value="Genomic_DNA"/>
</dbReference>
<evidence type="ECO:0000313" key="4">
    <source>
        <dbReference type="EMBL" id="RWS31915.1"/>
    </source>
</evidence>
<dbReference type="VEuPathDB" id="VectorBase:LDEU000127"/>
<sequence length="137" mass="16035">KAIKSVVFRSLFFCLQSTETLKQWLTNIHFIEYLPLFVKSGYNLPTISRMTPEDLTAVGITNPIDRQRMKSEIDKLHQFTDSLLEFKPDSLMELLQILHLEEYFHVLCQQGYQTVDKLTELTWEDLEEIGIKKLGIV</sequence>
<keyword evidence="5" id="KW-1185">Reference proteome</keyword>
<dbReference type="InterPro" id="IPR013761">
    <property type="entry name" value="SAM/pointed_sf"/>
</dbReference>
<protein>
    <submittedName>
        <fullName evidence="4">Caskin-2-like protein</fullName>
    </submittedName>
</protein>
<dbReference type="STRING" id="299467.A0A443SWL7"/>
<dbReference type="PANTHER" id="PTHR24174">
    <property type="entry name" value="ANKYRIN REPEAT AND STERILE ALPHA MOTIF DOMAIN-CONTAINING PROTEIN 1"/>
    <property type="match status" value="1"/>
</dbReference>
<evidence type="ECO:0000313" key="5">
    <source>
        <dbReference type="Proteomes" id="UP000288716"/>
    </source>
</evidence>
<dbReference type="PROSITE" id="PS50105">
    <property type="entry name" value="SAM_DOMAIN"/>
    <property type="match status" value="2"/>
</dbReference>
<name>A0A443SWL7_9ACAR</name>
<dbReference type="OrthoDB" id="5314041at2759"/>
<dbReference type="SMART" id="SM00454">
    <property type="entry name" value="SAM"/>
    <property type="match status" value="1"/>
</dbReference>
<dbReference type="Proteomes" id="UP000288716">
    <property type="component" value="Unassembled WGS sequence"/>
</dbReference>
<evidence type="ECO:0000256" key="2">
    <source>
        <dbReference type="ARBA" id="ARBA00023043"/>
    </source>
</evidence>
<dbReference type="PANTHER" id="PTHR24174:SF16">
    <property type="entry name" value="CASKIN-2"/>
    <property type="match status" value="1"/>
</dbReference>
<accession>A0A443SWL7</accession>
<dbReference type="SUPFAM" id="SSF47769">
    <property type="entry name" value="SAM/Pointed domain"/>
    <property type="match status" value="2"/>
</dbReference>
<dbReference type="AlphaFoldDB" id="A0A443SWL7"/>
<dbReference type="InterPro" id="IPR001660">
    <property type="entry name" value="SAM"/>
</dbReference>